<dbReference type="Gene3D" id="1.10.760.10">
    <property type="entry name" value="Cytochrome c-like domain"/>
    <property type="match status" value="1"/>
</dbReference>
<dbReference type="InterPro" id="IPR036909">
    <property type="entry name" value="Cyt_c-like_dom_sf"/>
</dbReference>
<dbReference type="InterPro" id="IPR051811">
    <property type="entry name" value="Cytochrome_c550/c551-like"/>
</dbReference>
<keyword evidence="3 6" id="KW-0479">Metal-binding</keyword>
<keyword evidence="5 6" id="KW-0408">Iron</keyword>
<organism evidence="8 9">
    <name type="scientific">Ureibacillus suwonensis</name>
    <dbReference type="NCBI Taxonomy" id="313007"/>
    <lineage>
        <taxon>Bacteria</taxon>
        <taxon>Bacillati</taxon>
        <taxon>Bacillota</taxon>
        <taxon>Bacilli</taxon>
        <taxon>Bacillales</taxon>
        <taxon>Caryophanaceae</taxon>
        <taxon>Ureibacillus</taxon>
    </lineage>
</organism>
<keyword evidence="2 6" id="KW-0349">Heme</keyword>
<gene>
    <name evidence="8" type="ORF">ACFPOH_02535</name>
</gene>
<accession>A0ABW0R7A4</accession>
<keyword evidence="1" id="KW-0813">Transport</keyword>
<dbReference type="PROSITE" id="PS51007">
    <property type="entry name" value="CYTC"/>
    <property type="match status" value="1"/>
</dbReference>
<proteinExistence type="predicted"/>
<dbReference type="PANTHER" id="PTHR37823:SF3">
    <property type="entry name" value="CYTOCHROME C-551"/>
    <property type="match status" value="1"/>
</dbReference>
<feature type="domain" description="Cytochrome c" evidence="7">
    <location>
        <begin position="44"/>
        <end position="114"/>
    </location>
</feature>
<evidence type="ECO:0000256" key="6">
    <source>
        <dbReference type="PROSITE-ProRule" id="PRU00433"/>
    </source>
</evidence>
<dbReference type="EMBL" id="JBHSNQ010000031">
    <property type="protein sequence ID" value="MFC5540657.1"/>
    <property type="molecule type" value="Genomic_DNA"/>
</dbReference>
<evidence type="ECO:0000313" key="9">
    <source>
        <dbReference type="Proteomes" id="UP001595978"/>
    </source>
</evidence>
<comment type="caution">
    <text evidence="8">The sequence shown here is derived from an EMBL/GenBank/DDBJ whole genome shotgun (WGS) entry which is preliminary data.</text>
</comment>
<evidence type="ECO:0000313" key="8">
    <source>
        <dbReference type="EMBL" id="MFC5540657.1"/>
    </source>
</evidence>
<dbReference type="RefSeq" id="WP_342470322.1">
    <property type="nucleotide sequence ID" value="NZ_JBHSNQ010000031.1"/>
</dbReference>
<dbReference type="InterPro" id="IPR009056">
    <property type="entry name" value="Cyt_c-like_dom"/>
</dbReference>
<evidence type="ECO:0000259" key="7">
    <source>
        <dbReference type="PROSITE" id="PS51007"/>
    </source>
</evidence>
<keyword evidence="4" id="KW-0249">Electron transport</keyword>
<protein>
    <submittedName>
        <fullName evidence="8">C-type cytochrome</fullName>
    </submittedName>
</protein>
<evidence type="ECO:0000256" key="2">
    <source>
        <dbReference type="ARBA" id="ARBA00022617"/>
    </source>
</evidence>
<sequence>MRKFKGVITSVFTVGLIMGLGACSGDTDEAAVKKETQEEKVNEALAAEGEKVVKSSCTGCHGIDLTGDLGPNLHNLSLSKEEIIELLIKGRKTMPPGTANGMEEEVAEYLLTLK</sequence>
<evidence type="ECO:0000256" key="1">
    <source>
        <dbReference type="ARBA" id="ARBA00022448"/>
    </source>
</evidence>
<name>A0ABW0R7A4_9BACL</name>
<keyword evidence="9" id="KW-1185">Reference proteome</keyword>
<dbReference type="Pfam" id="PF13442">
    <property type="entry name" value="Cytochrome_CBB3"/>
    <property type="match status" value="1"/>
</dbReference>
<evidence type="ECO:0000256" key="5">
    <source>
        <dbReference type="ARBA" id="ARBA00023004"/>
    </source>
</evidence>
<dbReference type="PANTHER" id="PTHR37823">
    <property type="entry name" value="CYTOCHROME C-553-LIKE"/>
    <property type="match status" value="1"/>
</dbReference>
<evidence type="ECO:0000256" key="3">
    <source>
        <dbReference type="ARBA" id="ARBA00022723"/>
    </source>
</evidence>
<dbReference type="PROSITE" id="PS51257">
    <property type="entry name" value="PROKAR_LIPOPROTEIN"/>
    <property type="match status" value="1"/>
</dbReference>
<reference evidence="9" key="1">
    <citation type="journal article" date="2019" name="Int. J. Syst. Evol. Microbiol.">
        <title>The Global Catalogue of Microorganisms (GCM) 10K type strain sequencing project: providing services to taxonomists for standard genome sequencing and annotation.</title>
        <authorList>
            <consortium name="The Broad Institute Genomics Platform"/>
            <consortium name="The Broad Institute Genome Sequencing Center for Infectious Disease"/>
            <person name="Wu L."/>
            <person name="Ma J."/>
        </authorList>
    </citation>
    <scope>NUCLEOTIDE SEQUENCE [LARGE SCALE GENOMIC DNA]</scope>
    <source>
        <strain evidence="9">CCUG 56331</strain>
    </source>
</reference>
<dbReference type="Proteomes" id="UP001595978">
    <property type="component" value="Unassembled WGS sequence"/>
</dbReference>
<evidence type="ECO:0000256" key="4">
    <source>
        <dbReference type="ARBA" id="ARBA00022982"/>
    </source>
</evidence>
<dbReference type="SUPFAM" id="SSF46626">
    <property type="entry name" value="Cytochrome c"/>
    <property type="match status" value="1"/>
</dbReference>